<name>A0A4S3MR49_9RHOB</name>
<keyword evidence="3" id="KW-1185">Reference proteome</keyword>
<dbReference type="InterPro" id="IPR037221">
    <property type="entry name" value="H-type_lectin_dom_sf"/>
</dbReference>
<dbReference type="GO" id="GO:0030247">
    <property type="term" value="F:polysaccharide binding"/>
    <property type="evidence" value="ECO:0007669"/>
    <property type="project" value="TreeGrafter"/>
</dbReference>
<protein>
    <recommendedName>
        <fullName evidence="1">H-type lectin domain-containing protein</fullName>
    </recommendedName>
</protein>
<dbReference type="GO" id="GO:0045335">
    <property type="term" value="C:phagocytic vesicle"/>
    <property type="evidence" value="ECO:0007669"/>
    <property type="project" value="TreeGrafter"/>
</dbReference>
<feature type="domain" description="H-type lectin" evidence="1">
    <location>
        <begin position="41"/>
        <end position="104"/>
    </location>
</feature>
<dbReference type="EMBL" id="SSND01000001">
    <property type="protein sequence ID" value="THD84959.1"/>
    <property type="molecule type" value="Genomic_DNA"/>
</dbReference>
<evidence type="ECO:0000259" key="1">
    <source>
        <dbReference type="Pfam" id="PF09458"/>
    </source>
</evidence>
<proteinExistence type="predicted"/>
<dbReference type="InterPro" id="IPR052487">
    <property type="entry name" value="Galactose-binding_lectin"/>
</dbReference>
<accession>A0A4S3MR49</accession>
<dbReference type="Gene3D" id="2.60.40.2080">
    <property type="match status" value="1"/>
</dbReference>
<dbReference type="GO" id="GO:0009986">
    <property type="term" value="C:cell surface"/>
    <property type="evidence" value="ECO:0007669"/>
    <property type="project" value="TreeGrafter"/>
</dbReference>
<dbReference type="GO" id="GO:0098636">
    <property type="term" value="C:protein complex involved in cell adhesion"/>
    <property type="evidence" value="ECO:0007669"/>
    <property type="project" value="TreeGrafter"/>
</dbReference>
<dbReference type="AlphaFoldDB" id="A0A4S3MR49"/>
<reference evidence="2 3" key="1">
    <citation type="submission" date="2019-04" db="EMBL/GenBank/DDBJ databases">
        <title>Draft genome sequence of Gemmobacter aestuarii sp. nov.</title>
        <authorList>
            <person name="Hameed A."/>
            <person name="Lin S.-Y."/>
            <person name="Shahina M."/>
            <person name="Lai W.-A."/>
            <person name="Young C.-C."/>
        </authorList>
    </citation>
    <scope>NUCLEOTIDE SEQUENCE [LARGE SCALE GENOMIC DNA]</scope>
    <source>
        <strain evidence="2 3">CC-PW-75</strain>
    </source>
</reference>
<dbReference type="GO" id="GO:0098609">
    <property type="term" value="P:cell-cell adhesion"/>
    <property type="evidence" value="ECO:0007669"/>
    <property type="project" value="TreeGrafter"/>
</dbReference>
<organism evidence="2 3">
    <name type="scientific">Aliigemmobacter aestuarii</name>
    <dbReference type="NCBI Taxonomy" id="1445661"/>
    <lineage>
        <taxon>Bacteria</taxon>
        <taxon>Pseudomonadati</taxon>
        <taxon>Pseudomonadota</taxon>
        <taxon>Alphaproteobacteria</taxon>
        <taxon>Rhodobacterales</taxon>
        <taxon>Paracoccaceae</taxon>
        <taxon>Aliigemmobacter</taxon>
    </lineage>
</organism>
<dbReference type="PANTHER" id="PTHR46938">
    <property type="entry name" value="DISCOIDIN-1 SUBUNIT A-RELATED-RELATED"/>
    <property type="match status" value="1"/>
</dbReference>
<dbReference type="RefSeq" id="WP_136393337.1">
    <property type="nucleotide sequence ID" value="NZ_SSND01000001.1"/>
</dbReference>
<evidence type="ECO:0000313" key="3">
    <source>
        <dbReference type="Proteomes" id="UP000309450"/>
    </source>
</evidence>
<dbReference type="SUPFAM" id="SSF141086">
    <property type="entry name" value="Agglutinin HPA-like"/>
    <property type="match status" value="1"/>
</dbReference>
<gene>
    <name evidence="2" type="ORF">E7811_04340</name>
</gene>
<evidence type="ECO:0000313" key="2">
    <source>
        <dbReference type="EMBL" id="THD84959.1"/>
    </source>
</evidence>
<dbReference type="PANTHER" id="PTHR46938:SF1">
    <property type="entry name" value="DISCOIDIN-1 SUBUNIT A-RELATED"/>
    <property type="match status" value="1"/>
</dbReference>
<comment type="caution">
    <text evidence="2">The sequence shown here is derived from an EMBL/GenBank/DDBJ whole genome shotgun (WGS) entry which is preliminary data.</text>
</comment>
<dbReference type="Pfam" id="PF09458">
    <property type="entry name" value="H_lectin"/>
    <property type="match status" value="1"/>
</dbReference>
<dbReference type="Proteomes" id="UP000309450">
    <property type="component" value="Unassembled WGS sequence"/>
</dbReference>
<dbReference type="OrthoDB" id="7658568at2"/>
<dbReference type="InterPro" id="IPR019019">
    <property type="entry name" value="H-type_lectin_domain"/>
</dbReference>
<sequence length="116" mass="13249">MRRISSASVGIDQGSRVLFSDFADDGVMWTGSGDRESRHIVKFKEPFRAPPSVMVSISMWDTDHKTNARADITAENVTAKEFHLVFRTWGDTRIARIRADWMAIGPVKDEDDWDLY</sequence>
<dbReference type="GO" id="GO:0070492">
    <property type="term" value="F:oligosaccharide binding"/>
    <property type="evidence" value="ECO:0007669"/>
    <property type="project" value="TreeGrafter"/>
</dbReference>
<dbReference type="GO" id="GO:0046871">
    <property type="term" value="F:N-acetylgalactosamine binding"/>
    <property type="evidence" value="ECO:0007669"/>
    <property type="project" value="TreeGrafter"/>
</dbReference>